<sequence length="50" mass="5464">MITVLALIAFVVGLAWLTHDRNDLDFRARDQRGAAADRDRRTGSGGVIVP</sequence>
<reference evidence="3" key="1">
    <citation type="submission" date="2010-03" db="EMBL/GenBank/DDBJ databases">
        <title>The complete chromosome of Tsukamurella paurometabola DSM 20162.</title>
        <authorList>
            <consortium name="US DOE Joint Genome Institute (JGI-PGF)"/>
            <person name="Lucas S."/>
            <person name="Copeland A."/>
            <person name="Lapidus A."/>
            <person name="Glavina del Rio T."/>
            <person name="Dalin E."/>
            <person name="Tice H."/>
            <person name="Bruce D."/>
            <person name="Goodwin L."/>
            <person name="Pitluck S."/>
            <person name="Kyrpides N."/>
            <person name="Mavromatis K."/>
            <person name="Ivanova N."/>
            <person name="Mikhailova N."/>
            <person name="Munk A.C."/>
            <person name="Brettin T."/>
            <person name="Detter J.C."/>
            <person name="Tapia R."/>
            <person name="Han C."/>
            <person name="Larimer F."/>
            <person name="Land M."/>
            <person name="Hauser L."/>
            <person name="Markowitz V."/>
            <person name="Cheng J.-F."/>
            <person name="Hugenholtz P."/>
            <person name="Woyke T."/>
            <person name="Wu D."/>
            <person name="Jando M."/>
            <person name="Brambilla E."/>
            <person name="Klenk H.-P."/>
            <person name="Eisen J.A."/>
        </authorList>
    </citation>
    <scope>NUCLEOTIDE SEQUENCE [LARGE SCALE GENOMIC DNA]</scope>
    <source>
        <strain evidence="3">ATCC 8368 / DSM 20162 / CCUG 35730 / CIP 100753 / JCM 10117 / KCTC 9821 / NBRC 16120 / NCIMB 702349 / NCTC 13040</strain>
    </source>
</reference>
<feature type="compositionally biased region" description="Basic and acidic residues" evidence="1">
    <location>
        <begin position="31"/>
        <end position="42"/>
    </location>
</feature>
<dbReference type="RefSeq" id="WP_013128714.1">
    <property type="nucleotide sequence ID" value="NC_014158.1"/>
</dbReference>
<name>D5UP16_TSUPD</name>
<dbReference type="EMBL" id="CP001966">
    <property type="protein sequence ID" value="ADG80725.1"/>
    <property type="molecule type" value="Genomic_DNA"/>
</dbReference>
<proteinExistence type="predicted"/>
<gene>
    <name evidence="2" type="ordered locus">Tpau_4156</name>
</gene>
<dbReference type="HOGENOM" id="CLU_3123907_0_0_11"/>
<evidence type="ECO:0000256" key="1">
    <source>
        <dbReference type="SAM" id="MobiDB-lite"/>
    </source>
</evidence>
<protein>
    <submittedName>
        <fullName evidence="2">Uncharacterized protein</fullName>
    </submittedName>
</protein>
<keyword evidence="3" id="KW-1185">Reference proteome</keyword>
<evidence type="ECO:0000313" key="2">
    <source>
        <dbReference type="EMBL" id="ADG80725.1"/>
    </source>
</evidence>
<reference evidence="2 3" key="2">
    <citation type="journal article" date="2011" name="Stand. Genomic Sci.">
        <title>Complete genome sequence of Tsukamurella paurometabola type strain (no. 33).</title>
        <authorList>
            <person name="Munk A.C."/>
            <person name="Lapidus A."/>
            <person name="Lucas S."/>
            <person name="Nolan M."/>
            <person name="Tice H."/>
            <person name="Cheng J.F."/>
            <person name="Del Rio T.G."/>
            <person name="Goodwin L."/>
            <person name="Pitluck S."/>
            <person name="Liolios K."/>
            <person name="Huntemann M."/>
            <person name="Ivanova N."/>
            <person name="Mavromatis K."/>
            <person name="Mikhailova N."/>
            <person name="Pati A."/>
            <person name="Chen A."/>
            <person name="Palaniappan K."/>
            <person name="Tapia R."/>
            <person name="Han C."/>
            <person name="Land M."/>
            <person name="Hauser L."/>
            <person name="Chang Y.J."/>
            <person name="Jeffries C.D."/>
            <person name="Brettin T."/>
            <person name="Yasawong M."/>
            <person name="Brambilla E.M."/>
            <person name="Rohde M."/>
            <person name="Sikorski J."/>
            <person name="Goker M."/>
            <person name="Detter J.C."/>
            <person name="Woyke T."/>
            <person name="Bristow J."/>
            <person name="Eisen J.A."/>
            <person name="Markowitz V."/>
            <person name="Hugenholtz P."/>
            <person name="Kyrpides N.C."/>
            <person name="Klenk H.P."/>
        </authorList>
    </citation>
    <scope>NUCLEOTIDE SEQUENCE [LARGE SCALE GENOMIC DNA]</scope>
    <source>
        <strain evidence="3">ATCC 8368 / DSM 20162 / CCUG 35730 / CIP 100753 / JCM 10117 / KCTC 9821 / NBRC 16120 / NCIMB 702349 / NCTC 13040</strain>
    </source>
</reference>
<organism evidence="2 3">
    <name type="scientific">Tsukamurella paurometabola (strain ATCC 8368 / DSM 20162 / CCUG 35730 / CIP 100753 / JCM 10117 / KCTC 9821 / NBRC 16120 / NCIMB 702349 / NCTC 13040)</name>
    <name type="common">Corynebacterium paurometabolum</name>
    <dbReference type="NCBI Taxonomy" id="521096"/>
    <lineage>
        <taxon>Bacteria</taxon>
        <taxon>Bacillati</taxon>
        <taxon>Actinomycetota</taxon>
        <taxon>Actinomycetes</taxon>
        <taxon>Mycobacteriales</taxon>
        <taxon>Tsukamurellaceae</taxon>
        <taxon>Tsukamurella</taxon>
    </lineage>
</organism>
<dbReference type="Proteomes" id="UP000001213">
    <property type="component" value="Chromosome"/>
</dbReference>
<dbReference type="AlphaFoldDB" id="D5UP16"/>
<evidence type="ECO:0000313" key="3">
    <source>
        <dbReference type="Proteomes" id="UP000001213"/>
    </source>
</evidence>
<accession>D5UP16</accession>
<feature type="region of interest" description="Disordered" evidence="1">
    <location>
        <begin position="31"/>
        <end position="50"/>
    </location>
</feature>
<dbReference type="KEGG" id="tpr:Tpau_4156"/>